<dbReference type="PANTHER" id="PTHR43060:SF15">
    <property type="entry name" value="3-HYDROXYISOBUTYRATE DEHYDROGENASE-LIKE 1, MITOCHONDRIAL-RELATED"/>
    <property type="match status" value="1"/>
</dbReference>
<evidence type="ECO:0000259" key="6">
    <source>
        <dbReference type="Pfam" id="PF14833"/>
    </source>
</evidence>
<dbReference type="GO" id="GO:0051287">
    <property type="term" value="F:NAD binding"/>
    <property type="evidence" value="ECO:0007669"/>
    <property type="project" value="InterPro"/>
</dbReference>
<dbReference type="GO" id="GO:0050661">
    <property type="term" value="F:NADP binding"/>
    <property type="evidence" value="ECO:0007669"/>
    <property type="project" value="InterPro"/>
</dbReference>
<evidence type="ECO:0000256" key="3">
    <source>
        <dbReference type="ARBA" id="ARBA00023027"/>
    </source>
</evidence>
<evidence type="ECO:0000313" key="8">
    <source>
        <dbReference type="Proteomes" id="UP000193247"/>
    </source>
</evidence>
<dbReference type="Proteomes" id="UP000193247">
    <property type="component" value="Unassembled WGS sequence"/>
</dbReference>
<accession>A0A1X2LR58</accession>
<comment type="caution">
    <text evidence="7">The sequence shown here is derived from an EMBL/GenBank/DDBJ whole genome shotgun (WGS) entry which is preliminary data.</text>
</comment>
<dbReference type="SUPFAM" id="SSF51735">
    <property type="entry name" value="NAD(P)-binding Rossmann-fold domains"/>
    <property type="match status" value="1"/>
</dbReference>
<evidence type="ECO:0000256" key="2">
    <source>
        <dbReference type="ARBA" id="ARBA00023002"/>
    </source>
</evidence>
<evidence type="ECO:0000256" key="4">
    <source>
        <dbReference type="PIRSR" id="PIRSR000103-1"/>
    </source>
</evidence>
<dbReference type="InterPro" id="IPR036291">
    <property type="entry name" value="NAD(P)-bd_dom_sf"/>
</dbReference>
<gene>
    <name evidence="7" type="ORF">B8W66_18590</name>
</gene>
<dbReference type="GO" id="GO:0016491">
    <property type="term" value="F:oxidoreductase activity"/>
    <property type="evidence" value="ECO:0007669"/>
    <property type="project" value="UniProtKB-KW"/>
</dbReference>
<feature type="domain" description="6-phosphogluconate dehydrogenase NADP-binding" evidence="5">
    <location>
        <begin position="11"/>
        <end position="167"/>
    </location>
</feature>
<keyword evidence="3" id="KW-0520">NAD</keyword>
<sequence length="296" mass="30561">MTVGDEAKPRLGYIGLGNQGAPMAMRYLDWPGGLTVFDVRAQAMAPLVDGGATGAASVADVADADLISVTVFDDAQVREVITGDSGLAPHAKPGTIIAIHSTISDTTAVDLARELKPRGIHVVDAPVSGGAGAAAKGELAVMVGADGEAFQRVKEPFSRWASLVIHAGEPGAGTRMKLARNMLTFVSYAAVAEAQRLAEACGLDLVALGKVVRHSDSLTGGPGAIMFRNTTAPMQPDDPLRPRLEHTRGLGEKDLSLALALGEAASVDLPLAQLALRRLAAGLGVPHPDTEPSEET</sequence>
<keyword evidence="2" id="KW-0560">Oxidoreductase</keyword>
<dbReference type="SUPFAM" id="SSF48179">
    <property type="entry name" value="6-phosphogluconate dehydrogenase C-terminal domain-like"/>
    <property type="match status" value="1"/>
</dbReference>
<feature type="domain" description="3-hydroxyisobutyrate dehydrogenase-like NAD-binding" evidence="6">
    <location>
        <begin position="171"/>
        <end position="281"/>
    </location>
</feature>
<reference evidence="7 8" key="1">
    <citation type="submission" date="2017-04" db="EMBL/GenBank/DDBJ databases">
        <title>The new phylogeny of genus Mycobacterium.</title>
        <authorList>
            <person name="Tortoli E."/>
            <person name="Trovato A."/>
            <person name="Cirillo D.M."/>
        </authorList>
    </citation>
    <scope>NUCLEOTIDE SEQUENCE [LARGE SCALE GENOMIC DNA]</scope>
    <source>
        <strain evidence="7 8">TBL 1200985</strain>
    </source>
</reference>
<protein>
    <submittedName>
        <fullName evidence="7">Oxidoreductase</fullName>
    </submittedName>
</protein>
<keyword evidence="8" id="KW-1185">Reference proteome</keyword>
<dbReference type="PROSITE" id="PS00895">
    <property type="entry name" value="3_HYDROXYISOBUT_DH"/>
    <property type="match status" value="1"/>
</dbReference>
<dbReference type="InterPro" id="IPR002204">
    <property type="entry name" value="3-OH-isobutyrate_DH-rel_CS"/>
</dbReference>
<feature type="active site" evidence="4">
    <location>
        <position position="177"/>
    </location>
</feature>
<dbReference type="STRING" id="1430326.B8W66_18590"/>
<dbReference type="RefSeq" id="WP_085326739.1">
    <property type="nucleotide sequence ID" value="NZ_NCXP01000029.1"/>
</dbReference>
<dbReference type="Gene3D" id="1.10.1040.10">
    <property type="entry name" value="N-(1-d-carboxylethyl)-l-norvaline Dehydrogenase, domain 2"/>
    <property type="match status" value="1"/>
</dbReference>
<organism evidence="7 8">
    <name type="scientific">Mycobacterium decipiens</name>
    <dbReference type="NCBI Taxonomy" id="1430326"/>
    <lineage>
        <taxon>Bacteria</taxon>
        <taxon>Bacillati</taxon>
        <taxon>Actinomycetota</taxon>
        <taxon>Actinomycetes</taxon>
        <taxon>Mycobacteriales</taxon>
        <taxon>Mycobacteriaceae</taxon>
        <taxon>Mycobacterium</taxon>
    </lineage>
</organism>
<dbReference type="Pfam" id="PF14833">
    <property type="entry name" value="NAD_binding_11"/>
    <property type="match status" value="1"/>
</dbReference>
<comment type="similarity">
    <text evidence="1">Belongs to the HIBADH-related family.</text>
</comment>
<dbReference type="InterPro" id="IPR015815">
    <property type="entry name" value="HIBADH-related"/>
</dbReference>
<dbReference type="InterPro" id="IPR013328">
    <property type="entry name" value="6PGD_dom2"/>
</dbReference>
<dbReference type="PIRSF" id="PIRSF000103">
    <property type="entry name" value="HIBADH"/>
    <property type="match status" value="1"/>
</dbReference>
<dbReference type="EMBL" id="NCXP01000029">
    <property type="protein sequence ID" value="OSC39002.1"/>
    <property type="molecule type" value="Genomic_DNA"/>
</dbReference>
<dbReference type="AlphaFoldDB" id="A0A1X2LR58"/>
<proteinExistence type="inferred from homology"/>
<dbReference type="InterPro" id="IPR029154">
    <property type="entry name" value="HIBADH-like_NADP-bd"/>
</dbReference>
<name>A0A1X2LR58_9MYCO</name>
<dbReference type="Pfam" id="PF03446">
    <property type="entry name" value="NAD_binding_2"/>
    <property type="match status" value="1"/>
</dbReference>
<dbReference type="OrthoDB" id="3185659at2"/>
<dbReference type="InterPro" id="IPR006115">
    <property type="entry name" value="6PGDH_NADP-bd"/>
</dbReference>
<evidence type="ECO:0000313" key="7">
    <source>
        <dbReference type="EMBL" id="OSC39002.1"/>
    </source>
</evidence>
<dbReference type="PANTHER" id="PTHR43060">
    <property type="entry name" value="3-HYDROXYISOBUTYRATE DEHYDROGENASE-LIKE 1, MITOCHONDRIAL-RELATED"/>
    <property type="match status" value="1"/>
</dbReference>
<dbReference type="InterPro" id="IPR008927">
    <property type="entry name" value="6-PGluconate_DH-like_C_sf"/>
</dbReference>
<evidence type="ECO:0000256" key="1">
    <source>
        <dbReference type="ARBA" id="ARBA00009080"/>
    </source>
</evidence>
<dbReference type="Gene3D" id="3.40.50.720">
    <property type="entry name" value="NAD(P)-binding Rossmann-like Domain"/>
    <property type="match status" value="1"/>
</dbReference>
<dbReference type="GO" id="GO:0016054">
    <property type="term" value="P:organic acid catabolic process"/>
    <property type="evidence" value="ECO:0007669"/>
    <property type="project" value="UniProtKB-ARBA"/>
</dbReference>
<evidence type="ECO:0000259" key="5">
    <source>
        <dbReference type="Pfam" id="PF03446"/>
    </source>
</evidence>